<dbReference type="GO" id="GO:0004540">
    <property type="term" value="F:RNA nuclease activity"/>
    <property type="evidence" value="ECO:0007669"/>
    <property type="project" value="InterPro"/>
</dbReference>
<reference evidence="3 7" key="3">
    <citation type="submission" date="2018-06" db="EMBL/GenBank/DDBJ databases">
        <title>WGS assembly of Brassica rapa FPsc.</title>
        <authorList>
            <person name="Bowman J."/>
            <person name="Kohchi T."/>
            <person name="Yamato K."/>
            <person name="Jenkins J."/>
            <person name="Shu S."/>
            <person name="Ishizaki K."/>
            <person name="Yamaoka S."/>
            <person name="Nishihama R."/>
            <person name="Nakamura Y."/>
            <person name="Berger F."/>
            <person name="Adam C."/>
            <person name="Aki S."/>
            <person name="Althoff F."/>
            <person name="Araki T."/>
            <person name="Arteaga-Vazquez M."/>
            <person name="Balasubrmanian S."/>
            <person name="Bauer D."/>
            <person name="Boehm C."/>
            <person name="Briginshaw L."/>
            <person name="Caballero-Perez J."/>
            <person name="Catarino B."/>
            <person name="Chen F."/>
            <person name="Chiyoda S."/>
            <person name="Chovatia M."/>
            <person name="Davies K."/>
            <person name="Delmans M."/>
            <person name="Demura T."/>
            <person name="Dierschke T."/>
            <person name="Dolan L."/>
            <person name="Dorantes-Acosta A."/>
            <person name="Eklund D."/>
            <person name="Florent S."/>
            <person name="Flores-Sandoval E."/>
            <person name="Fujiyama A."/>
            <person name="Fukuzawa H."/>
            <person name="Galik B."/>
            <person name="Grimanelli D."/>
            <person name="Grimwood J."/>
            <person name="Grossniklaus U."/>
            <person name="Hamada T."/>
            <person name="Haseloff J."/>
            <person name="Hetherington A."/>
            <person name="Higo A."/>
            <person name="Hirakawa Y."/>
            <person name="Hundley H."/>
            <person name="Ikeda Y."/>
            <person name="Inoue K."/>
            <person name="Inoue S."/>
            <person name="Ishida S."/>
            <person name="Jia Q."/>
            <person name="Kakita M."/>
            <person name="Kanazawa T."/>
            <person name="Kawai Y."/>
            <person name="Kawashima T."/>
            <person name="Kennedy M."/>
            <person name="Kinose K."/>
            <person name="Kinoshita T."/>
            <person name="Kohara Y."/>
            <person name="Koide E."/>
            <person name="Komatsu K."/>
            <person name="Kopischke S."/>
            <person name="Kubo M."/>
            <person name="Kyozuka J."/>
            <person name="Lagercrantz U."/>
            <person name="Lin S."/>
            <person name="Lindquist E."/>
            <person name="Lipzen A."/>
            <person name="Lu C."/>
            <person name="Luna E."/>
            <person name="Martienssen R."/>
            <person name="Minamino N."/>
            <person name="Mizutani M."/>
            <person name="Mizutani M."/>
            <person name="Mochizuki N."/>
            <person name="Monte I."/>
            <person name="Mosher R."/>
            <person name="Nagasaki H."/>
            <person name="Nakagami H."/>
            <person name="Naramoto S."/>
            <person name="Nishitani K."/>
            <person name="Ohtani M."/>
            <person name="Okamoto T."/>
            <person name="Okumura M."/>
            <person name="Phillips J."/>
            <person name="Pollak B."/>
            <person name="Reinders A."/>
            <person name="Roevekamp M."/>
            <person name="Sano R."/>
            <person name="Sawa S."/>
            <person name="Schmid M."/>
            <person name="Shirakawa M."/>
            <person name="Solano R."/>
            <person name="Spunde A."/>
            <person name="Suetsugu N."/>
            <person name="Sugano S."/>
            <person name="Sugiyama A."/>
            <person name="Sun R."/>
            <person name="Suzuki Y."/>
            <person name="Takenaka M."/>
            <person name="Takezawa D."/>
            <person name="Tomogane H."/>
            <person name="Tsuzuki M."/>
            <person name="Ueda T."/>
            <person name="Umeda M."/>
            <person name="Ward J."/>
            <person name="Watanabe Y."/>
            <person name="Yazaki K."/>
            <person name="Yokoyama R."/>
            <person name="Yoshitake Y."/>
            <person name="Yotsui I."/>
            <person name="Zachgo S."/>
            <person name="Schmutz J."/>
        </authorList>
    </citation>
    <scope>NUCLEOTIDE SEQUENCE [LARGE SCALE GENOMIC DNA]</scope>
    <source>
        <strain evidence="7">cv. B-3</strain>
    </source>
</reference>
<dbReference type="AlphaFoldDB" id="A0A397Y528"/>
<gene>
    <name evidence="4" type="ORF">BRAA09T38661Z</name>
    <name evidence="2" type="ORF">BRAPAZ1V2_A09P41450.2</name>
    <name evidence="3" type="ORF">BRARA_I02410</name>
</gene>
<dbReference type="EMBL" id="LR031568">
    <property type="protein sequence ID" value="VDC61050.1"/>
    <property type="molecule type" value="Genomic_DNA"/>
</dbReference>
<dbReference type="Gramene" id="A09p41450.2_BraZ1">
    <property type="protein sequence ID" value="A09p41450.2_BraZ1.CDS"/>
    <property type="gene ID" value="A09g41450.2_BraZ1"/>
</dbReference>
<evidence type="ECO:0000259" key="1">
    <source>
        <dbReference type="Pfam" id="PF01936"/>
    </source>
</evidence>
<accession>A0A397Y528</accession>
<keyword evidence="6" id="KW-1185">Reference proteome</keyword>
<dbReference type="Pfam" id="PF01936">
    <property type="entry name" value="NYN"/>
    <property type="match status" value="1"/>
</dbReference>
<dbReference type="GO" id="GO:0010468">
    <property type="term" value="P:regulation of gene expression"/>
    <property type="evidence" value="ECO:0007669"/>
    <property type="project" value="InterPro"/>
</dbReference>
<dbReference type="PANTHER" id="PTHR14379:SF59">
    <property type="entry name" value="NYN DOMAIN-CONTAINING PROTEIN"/>
    <property type="match status" value="1"/>
</dbReference>
<reference evidence="2 8" key="4">
    <citation type="submission" date="2021-07" db="EMBL/GenBank/DDBJ databases">
        <authorList>
            <consortium name="Genoscope - CEA"/>
            <person name="William W."/>
        </authorList>
    </citation>
    <scope>NUCLEOTIDE SEQUENCE [LARGE SCALE GENOMIC DNA]</scope>
</reference>
<evidence type="ECO:0000313" key="6">
    <source>
        <dbReference type="Proteomes" id="UP000011750"/>
    </source>
</evidence>
<dbReference type="HOGENOM" id="CLU_120670_0_0_1"/>
<dbReference type="OMA" id="DENMSSW"/>
<evidence type="ECO:0000313" key="2">
    <source>
        <dbReference type="EMBL" id="CAG7863678.1"/>
    </source>
</evidence>
<dbReference type="OrthoDB" id="1073369at2759"/>
<evidence type="ECO:0000313" key="4">
    <source>
        <dbReference type="EMBL" id="VDC61050.1"/>
    </source>
</evidence>
<dbReference type="EMBL" id="CM010636">
    <property type="protein sequence ID" value="RID45706.1"/>
    <property type="molecule type" value="Genomic_DNA"/>
</dbReference>
<accession>M4FIB9</accession>
<evidence type="ECO:0000313" key="5">
    <source>
        <dbReference type="EnsemblPlants" id="Bra040848.1-P"/>
    </source>
</evidence>
<dbReference type="Proteomes" id="UP000694005">
    <property type="component" value="Chromosome A09"/>
</dbReference>
<evidence type="ECO:0000313" key="7">
    <source>
        <dbReference type="Proteomes" id="UP000264353"/>
    </source>
</evidence>
<dbReference type="GO" id="GO:0005777">
    <property type="term" value="C:peroxisome"/>
    <property type="evidence" value="ECO:0007669"/>
    <property type="project" value="InterPro"/>
</dbReference>
<evidence type="ECO:0000313" key="3">
    <source>
        <dbReference type="EMBL" id="RID45706.1"/>
    </source>
</evidence>
<dbReference type="STRING" id="51351.M4FIB9"/>
<dbReference type="InterPro" id="IPR021139">
    <property type="entry name" value="NYN"/>
</dbReference>
<reference evidence="6" key="1">
    <citation type="journal article" date="2011" name="Nat. Genet.">
        <title>The genome of the mesopolyploid crop species Brassica rapa.</title>
        <authorList>
            <consortium name="Brassica rapa Genome Sequencing Project Consortium"/>
            <person name="Wang X."/>
            <person name="Wang H."/>
            <person name="Wang J."/>
            <person name="Sun R."/>
            <person name="Wu J."/>
            <person name="Liu S."/>
            <person name="Bai Y."/>
            <person name="Mun J.H."/>
            <person name="Bancroft I."/>
            <person name="Cheng F."/>
            <person name="Huang S."/>
            <person name="Li X."/>
            <person name="Hua W."/>
            <person name="Wang J."/>
            <person name="Wang X."/>
            <person name="Freeling M."/>
            <person name="Pires J.C."/>
            <person name="Paterson A.H."/>
            <person name="Chalhoub B."/>
            <person name="Wang B."/>
            <person name="Hayward A."/>
            <person name="Sharpe A.G."/>
            <person name="Park B.S."/>
            <person name="Weisshaar B."/>
            <person name="Liu B."/>
            <person name="Li B."/>
            <person name="Liu B."/>
            <person name="Tong C."/>
            <person name="Song C."/>
            <person name="Duran C."/>
            <person name="Peng C."/>
            <person name="Geng C."/>
            <person name="Koh C."/>
            <person name="Lin C."/>
            <person name="Edwards D."/>
            <person name="Mu D."/>
            <person name="Shen D."/>
            <person name="Soumpourou E."/>
            <person name="Li F."/>
            <person name="Fraser F."/>
            <person name="Conant G."/>
            <person name="Lassalle G."/>
            <person name="King G.J."/>
            <person name="Bonnema G."/>
            <person name="Tang H."/>
            <person name="Wang H."/>
            <person name="Belcram H."/>
            <person name="Zhou H."/>
            <person name="Hirakawa H."/>
            <person name="Abe H."/>
            <person name="Guo H."/>
            <person name="Wang H."/>
            <person name="Jin H."/>
            <person name="Parkin I.A."/>
            <person name="Batley J."/>
            <person name="Kim J.S."/>
            <person name="Just J."/>
            <person name="Li J."/>
            <person name="Xu J."/>
            <person name="Deng J."/>
            <person name="Kim J.A."/>
            <person name="Li J."/>
            <person name="Yu J."/>
            <person name="Meng J."/>
            <person name="Wang J."/>
            <person name="Min J."/>
            <person name="Poulain J."/>
            <person name="Wang J."/>
            <person name="Hatakeyama K."/>
            <person name="Wu K."/>
            <person name="Wang L."/>
            <person name="Fang L."/>
            <person name="Trick M."/>
            <person name="Links M.G."/>
            <person name="Zhao M."/>
            <person name="Jin M."/>
            <person name="Ramchiary N."/>
            <person name="Drou N."/>
            <person name="Berkman P.J."/>
            <person name="Cai Q."/>
            <person name="Huang Q."/>
            <person name="Li R."/>
            <person name="Tabata S."/>
            <person name="Cheng S."/>
            <person name="Zhang S."/>
            <person name="Zhang S."/>
            <person name="Huang S."/>
            <person name="Sato S."/>
            <person name="Sun S."/>
            <person name="Kwon S.J."/>
            <person name="Choi S.R."/>
            <person name="Lee T.H."/>
            <person name="Fan W."/>
            <person name="Zhao X."/>
            <person name="Tan X."/>
            <person name="Xu X."/>
            <person name="Wang Y."/>
            <person name="Qiu Y."/>
            <person name="Yin Y."/>
            <person name="Li Y."/>
            <person name="Du Y."/>
            <person name="Liao Y."/>
            <person name="Lim Y."/>
            <person name="Narusaka Y."/>
            <person name="Wang Y."/>
            <person name="Wang Z."/>
            <person name="Li Z."/>
            <person name="Wang Z."/>
            <person name="Xiong Z."/>
            <person name="Zhang Z."/>
        </authorList>
    </citation>
    <scope>NUCLEOTIDE SEQUENCE [LARGE SCALE GENOMIC DNA]</scope>
    <source>
        <strain evidence="6">cv. Chiifu-401-42</strain>
    </source>
</reference>
<dbReference type="Gramene" id="Bra040848.1">
    <property type="protein sequence ID" value="Bra040848.1-P"/>
    <property type="gene ID" value="Bra040848"/>
</dbReference>
<dbReference type="PANTHER" id="PTHR14379">
    <property type="entry name" value="LIMKAIN B LKAP"/>
    <property type="match status" value="1"/>
</dbReference>
<dbReference type="EnsemblPlants" id="Bra040848.1">
    <property type="protein sequence ID" value="Bra040848.1-P"/>
    <property type="gene ID" value="Bra040848"/>
</dbReference>
<feature type="domain" description="NYN" evidence="1">
    <location>
        <begin position="20"/>
        <end position="151"/>
    </location>
</feature>
<dbReference type="KEGG" id="brp:103848766"/>
<dbReference type="Proteomes" id="UP000264353">
    <property type="component" value="Chromosome A9"/>
</dbReference>
<dbReference type="Proteomes" id="UP000011750">
    <property type="component" value="Unassembled WGS sequence"/>
</dbReference>
<dbReference type="InterPro" id="IPR024768">
    <property type="entry name" value="Marf1"/>
</dbReference>
<proteinExistence type="predicted"/>
<protein>
    <recommendedName>
        <fullName evidence="1">NYN domain-containing protein</fullName>
    </recommendedName>
</protein>
<evidence type="ECO:0000313" key="8">
    <source>
        <dbReference type="Proteomes" id="UP000694005"/>
    </source>
</evidence>
<reference evidence="5" key="5">
    <citation type="submission" date="2023-03" db="UniProtKB">
        <authorList>
            <consortium name="EnsemblPlants"/>
        </authorList>
    </citation>
    <scope>IDENTIFICATION</scope>
    <source>
        <strain evidence="5">cv. Chiifu-401-42</strain>
    </source>
</reference>
<dbReference type="SMR" id="A0A397Y528"/>
<sequence>MGEFKIEDFSTPITTVKGAKTGVFWNLDDCPFPKDLTPDVIHKCMDEALTDICRVGTMTIWAYFDEGKVDWRNGECRLPTESRLYFIPVGDKLSINDRMFHDILLWSMDSPVDYPDPANLIVVSDKVRDHRDFFETLRTLDQRHYGVILVTPAASNLAQCPDWPAPLLNEDAYCFGYESESEDTSLQKPKLQETL</sequence>
<organism evidence="3 7">
    <name type="scientific">Brassica campestris</name>
    <name type="common">Field mustard</name>
    <dbReference type="NCBI Taxonomy" id="3711"/>
    <lineage>
        <taxon>Eukaryota</taxon>
        <taxon>Viridiplantae</taxon>
        <taxon>Streptophyta</taxon>
        <taxon>Embryophyta</taxon>
        <taxon>Tracheophyta</taxon>
        <taxon>Spermatophyta</taxon>
        <taxon>Magnoliopsida</taxon>
        <taxon>eudicotyledons</taxon>
        <taxon>Gunneridae</taxon>
        <taxon>Pentapetalae</taxon>
        <taxon>rosids</taxon>
        <taxon>malvids</taxon>
        <taxon>Brassicales</taxon>
        <taxon>Brassicaceae</taxon>
        <taxon>Brassiceae</taxon>
        <taxon>Brassica</taxon>
    </lineage>
</organism>
<name>A0A397Y528_BRACM</name>
<dbReference type="EMBL" id="LS974625">
    <property type="protein sequence ID" value="CAG7863678.1"/>
    <property type="molecule type" value="Genomic_DNA"/>
</dbReference>
<dbReference type="CDD" id="cd10910">
    <property type="entry name" value="PIN_limkain_b1_N_like"/>
    <property type="match status" value="1"/>
</dbReference>
<reference evidence="6" key="2">
    <citation type="journal article" date="2018" name="Hortic Res">
        <title>Improved Brassica rapa reference genome by single-molecule sequencing and chromosome conformation capture technologies.</title>
        <authorList>
            <person name="Zhang L."/>
            <person name="Cai X."/>
            <person name="Wu J."/>
            <person name="Liu M."/>
            <person name="Grob S."/>
            <person name="Cheng F."/>
            <person name="Liang J."/>
            <person name="Cai C."/>
            <person name="Liu Z."/>
            <person name="Liu B."/>
            <person name="Wang F."/>
            <person name="Li S."/>
            <person name="Liu F."/>
            <person name="Li X."/>
            <person name="Cheng L."/>
            <person name="Yang W."/>
            <person name="Li M.H."/>
            <person name="Grossniklaus U."/>
            <person name="Zheng H."/>
            <person name="Wang X."/>
        </authorList>
    </citation>
    <scope>NUCLEOTIDE SEQUENCE [LARGE SCALE GENOMIC DNA]</scope>
    <source>
        <strain evidence="6">cv. Chiifu-401-42</strain>
    </source>
</reference>